<protein>
    <submittedName>
        <fullName evidence="1">Uncharacterized protein</fullName>
    </submittedName>
</protein>
<organism evidence="1 2">
    <name type="scientific">Salix koriyanagi</name>
    <dbReference type="NCBI Taxonomy" id="2511006"/>
    <lineage>
        <taxon>Eukaryota</taxon>
        <taxon>Viridiplantae</taxon>
        <taxon>Streptophyta</taxon>
        <taxon>Embryophyta</taxon>
        <taxon>Tracheophyta</taxon>
        <taxon>Spermatophyta</taxon>
        <taxon>Magnoliopsida</taxon>
        <taxon>eudicotyledons</taxon>
        <taxon>Gunneridae</taxon>
        <taxon>Pentapetalae</taxon>
        <taxon>rosids</taxon>
        <taxon>fabids</taxon>
        <taxon>Malpighiales</taxon>
        <taxon>Salicaceae</taxon>
        <taxon>Saliceae</taxon>
        <taxon>Salix</taxon>
    </lineage>
</organism>
<comment type="caution">
    <text evidence="1">The sequence shown here is derived from an EMBL/GenBank/DDBJ whole genome shotgun (WGS) entry which is preliminary data.</text>
</comment>
<accession>A0A9Q0VEI5</accession>
<evidence type="ECO:0000313" key="1">
    <source>
        <dbReference type="EMBL" id="KAJ6746796.1"/>
    </source>
</evidence>
<reference evidence="1" key="2">
    <citation type="journal article" date="2023" name="Int. J. Mol. Sci.">
        <title>De Novo Assembly and Annotation of 11 Diverse Shrub Willow (Salix) Genomes Reveals Novel Gene Organization in Sex-Linked Regions.</title>
        <authorList>
            <person name="Hyden B."/>
            <person name="Feng K."/>
            <person name="Yates T.B."/>
            <person name="Jawdy S."/>
            <person name="Cereghino C."/>
            <person name="Smart L.B."/>
            <person name="Muchero W."/>
        </authorList>
    </citation>
    <scope>NUCLEOTIDE SEQUENCE</scope>
    <source>
        <tissue evidence="1">Shoot tip</tissue>
    </source>
</reference>
<dbReference type="Proteomes" id="UP001151752">
    <property type="component" value="Chromosome 6"/>
</dbReference>
<name>A0A9Q0VEI5_9ROSI</name>
<dbReference type="AlphaFoldDB" id="A0A9Q0VEI5"/>
<proteinExistence type="predicted"/>
<evidence type="ECO:0000313" key="2">
    <source>
        <dbReference type="Proteomes" id="UP001151752"/>
    </source>
</evidence>
<sequence length="80" mass="8878">MENTAILLLRQRFCSSAGELPTPILSLRQRFCSCAGELKCTSNPAVGVCMPCVLCRIYNKQFGDHFAFSVDTINTILCLF</sequence>
<dbReference type="EMBL" id="JAPFFM010000009">
    <property type="protein sequence ID" value="KAJ6746796.1"/>
    <property type="molecule type" value="Genomic_DNA"/>
</dbReference>
<keyword evidence="2" id="KW-1185">Reference proteome</keyword>
<gene>
    <name evidence="1" type="ORF">OIU74_029290</name>
</gene>
<reference evidence="1" key="1">
    <citation type="submission" date="2022-11" db="EMBL/GenBank/DDBJ databases">
        <authorList>
            <person name="Hyden B.L."/>
            <person name="Feng K."/>
            <person name="Yates T."/>
            <person name="Jawdy S."/>
            <person name="Smart L.B."/>
            <person name="Muchero W."/>
        </authorList>
    </citation>
    <scope>NUCLEOTIDE SEQUENCE</scope>
    <source>
        <tissue evidence="1">Shoot tip</tissue>
    </source>
</reference>